<feature type="region of interest" description="Disordered" evidence="1">
    <location>
        <begin position="1"/>
        <end position="76"/>
    </location>
</feature>
<protein>
    <submittedName>
        <fullName evidence="2">Uncharacterized protein</fullName>
    </submittedName>
</protein>
<feature type="compositionally biased region" description="Low complexity" evidence="1">
    <location>
        <begin position="24"/>
        <end position="51"/>
    </location>
</feature>
<reference evidence="2 3" key="1">
    <citation type="submission" date="2019-01" db="EMBL/GenBank/DDBJ databases">
        <title>Genome sequencing of the rare red list fungi Fomitopsis rosea.</title>
        <authorList>
            <person name="Buettner E."/>
            <person name="Kellner H."/>
        </authorList>
    </citation>
    <scope>NUCLEOTIDE SEQUENCE [LARGE SCALE GENOMIC DNA]</scope>
    <source>
        <strain evidence="2 3">DSM 105464</strain>
    </source>
</reference>
<feature type="compositionally biased region" description="Low complexity" evidence="1">
    <location>
        <begin position="284"/>
        <end position="294"/>
    </location>
</feature>
<feature type="region of interest" description="Disordered" evidence="1">
    <location>
        <begin position="472"/>
        <end position="516"/>
    </location>
</feature>
<dbReference type="AlphaFoldDB" id="A0A4Y9Z3I4"/>
<evidence type="ECO:0000313" key="3">
    <source>
        <dbReference type="Proteomes" id="UP000298390"/>
    </source>
</evidence>
<feature type="compositionally biased region" description="Polar residues" evidence="1">
    <location>
        <begin position="437"/>
        <end position="453"/>
    </location>
</feature>
<proteinExistence type="predicted"/>
<dbReference type="Proteomes" id="UP000298390">
    <property type="component" value="Unassembled WGS sequence"/>
</dbReference>
<comment type="caution">
    <text evidence="2">The sequence shown here is derived from an EMBL/GenBank/DDBJ whole genome shotgun (WGS) entry which is preliminary data.</text>
</comment>
<dbReference type="EMBL" id="SEKV01000010">
    <property type="protein sequence ID" value="TFY69396.1"/>
    <property type="molecule type" value="Genomic_DNA"/>
</dbReference>
<feature type="compositionally biased region" description="Basic and acidic residues" evidence="1">
    <location>
        <begin position="221"/>
        <end position="255"/>
    </location>
</feature>
<evidence type="ECO:0000256" key="1">
    <source>
        <dbReference type="SAM" id="MobiDB-lite"/>
    </source>
</evidence>
<evidence type="ECO:0000313" key="2">
    <source>
        <dbReference type="EMBL" id="TFY69396.1"/>
    </source>
</evidence>
<feature type="region of interest" description="Disordered" evidence="1">
    <location>
        <begin position="105"/>
        <end position="189"/>
    </location>
</feature>
<gene>
    <name evidence="2" type="ORF">EVJ58_g436</name>
</gene>
<feature type="compositionally biased region" description="Basic and acidic residues" evidence="1">
    <location>
        <begin position="150"/>
        <end position="159"/>
    </location>
</feature>
<accession>A0A4Y9Z3I4</accession>
<feature type="region of interest" description="Disordered" evidence="1">
    <location>
        <begin position="207"/>
        <end position="453"/>
    </location>
</feature>
<sequence>MTHDPMPTEGPATSKHKRHSSLDPDGGYAAAAPSSGSRPATRSPSRPMSPATKPKRSPKALGAHSSSAQTAGPVDIRTEVVILEQTSHNSSRKGKKMNLFGLTLSSPLIGSFGDSHKSKSRSTTPGPQSGGKKGRGVLSRPSSASGYPRTQDEPKRPVKGDVLLDNNRPVSPPSQARCMSASPRHNGQYKEVQDDVDSEALMRGRCSPLCGLVPTTSSRGKGKERERLEEWEQFDEKETRHLPGRTESEKGKERITNPNPRKVHSPTRELEKGSRPLGALSMERVASGSGTSRGSRARDGATSVVPSSVQANIKAKRIKHGSFDFERPVSAGQSKPLPSANVNGRTIAPPHALQRSSSTRGPARRVTLDDGRQDRHTPLSSSLPKARPKPALDIDTHNLARRTTGSSAATSRGQPLVIPRSSGSKAHHGSETDPGSPISSTHSGNSSALNSSWGKNAGKRIARAAHPAFKFEPAVPTIPGSPADSDERKRSIASSGTASPMPPSPLSKSRQARNVGKGRSLDLNLGLSWAPTKVREDALSRTAAGRVTPDLAARAGARWRAATSDERDRFGAGQSGAEVADVFREVLGDAAYSTFKTCTSPRVYDLCHADLVLFHSDVHRYDARAIPLDGPFGLMNHVQRLLDSAPGLDSRRKQVLLHKLNRVVQEIR</sequence>
<name>A0A4Y9Z3I4_9APHY</name>
<feature type="compositionally biased region" description="Basic and acidic residues" evidence="1">
    <location>
        <begin position="366"/>
        <end position="377"/>
    </location>
</feature>
<feature type="compositionally biased region" description="Polar residues" evidence="1">
    <location>
        <begin position="401"/>
        <end position="413"/>
    </location>
</feature>
<dbReference type="STRING" id="34475.A0A4Y9Z3I4"/>
<organism evidence="2 3">
    <name type="scientific">Rhodofomes roseus</name>
    <dbReference type="NCBI Taxonomy" id="34475"/>
    <lineage>
        <taxon>Eukaryota</taxon>
        <taxon>Fungi</taxon>
        <taxon>Dikarya</taxon>
        <taxon>Basidiomycota</taxon>
        <taxon>Agaricomycotina</taxon>
        <taxon>Agaricomycetes</taxon>
        <taxon>Polyporales</taxon>
        <taxon>Rhodofomes</taxon>
    </lineage>
</organism>